<proteinExistence type="predicted"/>
<dbReference type="PANTHER" id="PTHR12110:SF53">
    <property type="entry name" value="BLR5974 PROTEIN"/>
    <property type="match status" value="1"/>
</dbReference>
<evidence type="ECO:0000313" key="2">
    <source>
        <dbReference type="Proteomes" id="UP000631576"/>
    </source>
</evidence>
<dbReference type="EMBL" id="JACOPE010000001">
    <property type="protein sequence ID" value="MBC5682955.1"/>
    <property type="molecule type" value="Genomic_DNA"/>
</dbReference>
<evidence type="ECO:0000313" key="1">
    <source>
        <dbReference type="EMBL" id="MBC5682955.1"/>
    </source>
</evidence>
<name>A0ABR7G690_9FIRM</name>
<dbReference type="InterPro" id="IPR050312">
    <property type="entry name" value="IolE/XylAMocC-like"/>
</dbReference>
<keyword evidence="2" id="KW-1185">Reference proteome</keyword>
<dbReference type="PANTHER" id="PTHR12110">
    <property type="entry name" value="HYDROXYPYRUVATE ISOMERASE"/>
    <property type="match status" value="1"/>
</dbReference>
<protein>
    <submittedName>
        <fullName evidence="1">Xylose isomerase</fullName>
    </submittedName>
</protein>
<keyword evidence="1" id="KW-0413">Isomerase</keyword>
<dbReference type="Gene3D" id="3.20.20.150">
    <property type="entry name" value="Divalent-metal-dependent TIM barrel enzymes"/>
    <property type="match status" value="1"/>
</dbReference>
<dbReference type="GO" id="GO:0016853">
    <property type="term" value="F:isomerase activity"/>
    <property type="evidence" value="ECO:0007669"/>
    <property type="project" value="UniProtKB-KW"/>
</dbReference>
<accession>A0ABR7G690</accession>
<dbReference type="InterPro" id="IPR036237">
    <property type="entry name" value="Xyl_isomerase-like_sf"/>
</dbReference>
<sequence length="328" mass="36722">MANVKTGITLFSLTEPYVKGELDLEGVIRTAAELGAEGYEIVAAQMIPSYPYVSDEFVAFIEKCKEKYGIGPICYSANMDRGMLKDRDLTEDEMVARAITDIISANKLGCTVMREQYLLSPSGLVRIAPYAEAYNVHVGIEIHNPESPITPAILDYVEAIEKSGSKYIGFVPDFGCFATKPNKPYWDRALAAGATVEQLEKCAQLRYEEVPMEEAMKIMAPDIEKCPQLGGTLNSMYGFVQFRKSCTKELEGLKRIMPYCFEMHGKCHYVDENLHEVAIPYEEIIPVIAASDYEGYIVTEYEAEGGYDSIEQTTRHVAMVKKLLKECE</sequence>
<dbReference type="SUPFAM" id="SSF51658">
    <property type="entry name" value="Xylose isomerase-like"/>
    <property type="match status" value="1"/>
</dbReference>
<dbReference type="Proteomes" id="UP000631576">
    <property type="component" value="Unassembled WGS sequence"/>
</dbReference>
<organism evidence="1 2">
    <name type="scientific">Ruminococcus hominis</name>
    <dbReference type="NCBI Taxonomy" id="2763065"/>
    <lineage>
        <taxon>Bacteria</taxon>
        <taxon>Bacillati</taxon>
        <taxon>Bacillota</taxon>
        <taxon>Clostridia</taxon>
        <taxon>Eubacteriales</taxon>
        <taxon>Oscillospiraceae</taxon>
        <taxon>Ruminococcus</taxon>
    </lineage>
</organism>
<reference evidence="1 2" key="1">
    <citation type="submission" date="2020-08" db="EMBL/GenBank/DDBJ databases">
        <title>Genome public.</title>
        <authorList>
            <person name="Liu C."/>
            <person name="Sun Q."/>
        </authorList>
    </citation>
    <scope>NUCLEOTIDE SEQUENCE [LARGE SCALE GENOMIC DNA]</scope>
    <source>
        <strain evidence="1 2">NSJ-13</strain>
    </source>
</reference>
<dbReference type="RefSeq" id="WP_121055992.1">
    <property type="nucleotide sequence ID" value="NZ_JACOPE010000001.1"/>
</dbReference>
<comment type="caution">
    <text evidence="1">The sequence shown here is derived from an EMBL/GenBank/DDBJ whole genome shotgun (WGS) entry which is preliminary data.</text>
</comment>
<gene>
    <name evidence="1" type="ORF">H8S40_05125</name>
</gene>